<feature type="chain" id="PRO_5036834263" evidence="1">
    <location>
        <begin position="22"/>
        <end position="327"/>
    </location>
</feature>
<sequence>MKSLQLLVGLVALLLTTQLTAQNGWTTCNTTAGILNGTTSDVFATDTTPVAVFTVTPGPTSTIPTTEFVIILRDSMASDTLGDAIIGTSIDGRVAPSALGLSVGDTFTIAPFSYDIQQIKLALHGILTGTVPFVGSCCNLLDLQAPVPGICDSLNAAGIMDSSDVNNINDLLVFLSAFSGGGSTSLRGLNAVLFAINAQMGTLSNVGCTSGVSEICYAADSLASSHDHFAVTTMVNTTKLASTNSLQVVVSPNPFMHHISTGILSKVGGEHIIQVLDATGRTVYHEIKTLAIGEQTIGLHLGNLPAGLYYLQVTDNTNIVTQKIIKR</sequence>
<protein>
    <submittedName>
        <fullName evidence="3">T9SS type A sorting domain-containing protein</fullName>
    </submittedName>
</protein>
<feature type="signal peptide" evidence="1">
    <location>
        <begin position="1"/>
        <end position="21"/>
    </location>
</feature>
<keyword evidence="4" id="KW-1185">Reference proteome</keyword>
<dbReference type="Proteomes" id="UP001060919">
    <property type="component" value="Chromosome"/>
</dbReference>
<organism evidence="3 4">
    <name type="scientific">Aureispira anguillae</name>
    <dbReference type="NCBI Taxonomy" id="2864201"/>
    <lineage>
        <taxon>Bacteria</taxon>
        <taxon>Pseudomonadati</taxon>
        <taxon>Bacteroidota</taxon>
        <taxon>Saprospiria</taxon>
        <taxon>Saprospirales</taxon>
        <taxon>Saprospiraceae</taxon>
        <taxon>Aureispira</taxon>
    </lineage>
</organism>
<gene>
    <name evidence="3" type="ORF">AsAng_0043330</name>
</gene>
<name>A0A915YIF4_9BACT</name>
<evidence type="ECO:0000313" key="4">
    <source>
        <dbReference type="Proteomes" id="UP001060919"/>
    </source>
</evidence>
<evidence type="ECO:0000313" key="3">
    <source>
        <dbReference type="EMBL" id="BDS13594.1"/>
    </source>
</evidence>
<reference evidence="3" key="1">
    <citation type="submission" date="2022-09" db="EMBL/GenBank/DDBJ databases">
        <title>Aureispira anguillicida sp. nov., isolated from Leptocephalus of Japanese eel Anguilla japonica.</title>
        <authorList>
            <person name="Yuasa K."/>
            <person name="Mekata T."/>
            <person name="Ikunari K."/>
        </authorList>
    </citation>
    <scope>NUCLEOTIDE SEQUENCE</scope>
    <source>
        <strain evidence="3">EL160426</strain>
    </source>
</reference>
<dbReference type="Pfam" id="PF18962">
    <property type="entry name" value="Por_Secre_tail"/>
    <property type="match status" value="1"/>
</dbReference>
<proteinExistence type="predicted"/>
<feature type="domain" description="Secretion system C-terminal sorting" evidence="2">
    <location>
        <begin position="251"/>
        <end position="325"/>
    </location>
</feature>
<dbReference type="NCBIfam" id="TIGR04183">
    <property type="entry name" value="Por_Secre_tail"/>
    <property type="match status" value="1"/>
</dbReference>
<dbReference type="InterPro" id="IPR026444">
    <property type="entry name" value="Secre_tail"/>
</dbReference>
<dbReference type="EMBL" id="AP026867">
    <property type="protein sequence ID" value="BDS13594.1"/>
    <property type="molecule type" value="Genomic_DNA"/>
</dbReference>
<evidence type="ECO:0000256" key="1">
    <source>
        <dbReference type="SAM" id="SignalP"/>
    </source>
</evidence>
<dbReference type="AlphaFoldDB" id="A0A915YIF4"/>
<evidence type="ECO:0000259" key="2">
    <source>
        <dbReference type="Pfam" id="PF18962"/>
    </source>
</evidence>
<keyword evidence="1" id="KW-0732">Signal</keyword>
<accession>A0A915YIF4</accession>
<dbReference type="RefSeq" id="WP_264788855.1">
    <property type="nucleotide sequence ID" value="NZ_AP026867.1"/>
</dbReference>
<dbReference type="KEGG" id="aup:AsAng_0043330"/>